<dbReference type="SMART" id="SM00323">
    <property type="entry name" value="RasGAP"/>
    <property type="match status" value="1"/>
</dbReference>
<dbReference type="InterPro" id="IPR039360">
    <property type="entry name" value="Ras_GTPase"/>
</dbReference>
<dbReference type="FunFam" id="1.10.506.10:FF:000001">
    <property type="entry name" value="Ras GTPase-activating protein nGAP isoform 2"/>
    <property type="match status" value="1"/>
</dbReference>
<evidence type="ECO:0000313" key="7">
    <source>
        <dbReference type="Proteomes" id="UP000006813"/>
    </source>
</evidence>
<dbReference type="SUPFAM" id="SSF48350">
    <property type="entry name" value="GTPase activation domain, GAP"/>
    <property type="match status" value="1"/>
</dbReference>
<feature type="domain" description="Ras-GAP" evidence="5">
    <location>
        <begin position="30"/>
        <end position="222"/>
    </location>
</feature>
<dbReference type="CDD" id="cd22265">
    <property type="entry name" value="UDM1_RNF168"/>
    <property type="match status" value="1"/>
</dbReference>
<feature type="region of interest" description="Disordered" evidence="4">
    <location>
        <begin position="493"/>
        <end position="546"/>
    </location>
</feature>
<dbReference type="PANTHER" id="PTHR10194:SF25">
    <property type="entry name" value="RAS_RAP GTPASE-ACTIVATING PROTEIN SYNGAP"/>
    <property type="match status" value="1"/>
</dbReference>
<dbReference type="InterPro" id="IPR001936">
    <property type="entry name" value="RasGAP_dom"/>
</dbReference>
<dbReference type="InterPro" id="IPR008936">
    <property type="entry name" value="Rho_GTPase_activation_prot"/>
</dbReference>
<feature type="compositionally biased region" description="Pro residues" evidence="4">
    <location>
        <begin position="513"/>
        <end position="525"/>
    </location>
</feature>
<dbReference type="FunCoup" id="G5BK21">
    <property type="interactions" value="873"/>
</dbReference>
<dbReference type="Gene3D" id="1.10.506.10">
    <property type="entry name" value="GTPase Activation - p120gap, domain 1"/>
    <property type="match status" value="2"/>
</dbReference>
<keyword evidence="1" id="KW-0343">GTPase activation</keyword>
<dbReference type="GO" id="GO:0005096">
    <property type="term" value="F:GTPase activator activity"/>
    <property type="evidence" value="ECO:0007669"/>
    <property type="project" value="UniProtKB-KW"/>
</dbReference>
<keyword evidence="2" id="KW-0597">Phosphoprotein</keyword>
<sequence length="788" mass="87982">MELYKEFAEYVTSHYRMLCAVLEPALSVKGKEEVASALVHILQSTGKAKDFLSDMAMSEVDRFMEREHLIFRENTLATKAIEEYMRLIGQKYLKDAIGEFIRALYESEENCEVDPIKCTASSLAEHQANLRMCCELALCKVVNSHCVFPRELKEVFASWRLRCAERGREDIADRLISASLFLRFLCPAIMSPSLFGLMQEYPDEQTSRTLTLIAKVIQNLANFSKFTSKEDFLGFMNEFLELEWGSMQQFLYEISNLDTLTNSSSFEGYIDLGRELSTLHALLWEVLPQLSKEALLKLGPLPRLLNDISTALRNPNIQRQPSRQSERARAQPVVLRGPSAEMQGYMMRDLNSSIDLQSFMARGLNSSMDMARIPSPTKEKPPPPPGAGKDLFYVSRPPLARSSPAYCTSSSDITEPEQKMLSVNKSVSMLDLQGDGPGGRLNSSSVSNLAAVGDLLHSSQASLTAALGLRPAPPGRLSQGSGSSITAAGMRLSQMGGPEQGSRPGTFLSGGSSPPPHTCPFPPLLSPRRALSQHSQTPSTLNPTMPASERTVAWVSNMPHLSADIESAHIEREEYKLKEYSKSMDESRLDRVKEYEEEIHSLKERLHMSNRKLEEYERRLLSQEEQTSKILMQYQARLEQSEKRLRQQQVEKDSQIKSIIGRLMLVEEELRRDHPAMAEPLPEPKKRLLDAQVEITMSFIFSVSHPHPSHCPPCTRRTGQPSPITVVSACSVLLCPLAAPCSPPPHQERQLPPLGPTNPGVTLAPPWNGLAPPVQITENGEFRNTADH</sequence>
<evidence type="ECO:0000256" key="4">
    <source>
        <dbReference type="SAM" id="MobiDB-lite"/>
    </source>
</evidence>
<accession>G5BK21</accession>
<evidence type="ECO:0000256" key="3">
    <source>
        <dbReference type="SAM" id="Coils"/>
    </source>
</evidence>
<dbReference type="AlphaFoldDB" id="G5BK21"/>
<dbReference type="Pfam" id="PF12004">
    <property type="entry name" value="DAB2P_C"/>
    <property type="match status" value="2"/>
</dbReference>
<dbReference type="CDD" id="cd05136">
    <property type="entry name" value="RasGAP_DAB2IP"/>
    <property type="match status" value="1"/>
</dbReference>
<evidence type="ECO:0000313" key="6">
    <source>
        <dbReference type="EMBL" id="EHB09632.1"/>
    </source>
</evidence>
<gene>
    <name evidence="6" type="ORF">GW7_09861</name>
</gene>
<dbReference type="PROSITE" id="PS00509">
    <property type="entry name" value="RAS_GTPASE_ACTIV_1"/>
    <property type="match status" value="1"/>
</dbReference>
<reference evidence="6 7" key="1">
    <citation type="journal article" date="2011" name="Nature">
        <title>Genome sequencing reveals insights into physiology and longevity of the naked mole rat.</title>
        <authorList>
            <person name="Kim E.B."/>
            <person name="Fang X."/>
            <person name="Fushan A.A."/>
            <person name="Huang Z."/>
            <person name="Lobanov A.V."/>
            <person name="Han L."/>
            <person name="Marino S.M."/>
            <person name="Sun X."/>
            <person name="Turanov A.A."/>
            <person name="Yang P."/>
            <person name="Yim S.H."/>
            <person name="Zhao X."/>
            <person name="Kasaikina M.V."/>
            <person name="Stoletzki N."/>
            <person name="Peng C."/>
            <person name="Polak P."/>
            <person name="Xiong Z."/>
            <person name="Kiezun A."/>
            <person name="Zhu Y."/>
            <person name="Chen Y."/>
            <person name="Kryukov G.V."/>
            <person name="Zhang Q."/>
            <person name="Peshkin L."/>
            <person name="Yang L."/>
            <person name="Bronson R.T."/>
            <person name="Buffenstein R."/>
            <person name="Wang B."/>
            <person name="Han C."/>
            <person name="Li Q."/>
            <person name="Chen L."/>
            <person name="Zhao W."/>
            <person name="Sunyaev S.R."/>
            <person name="Park T.J."/>
            <person name="Zhang G."/>
            <person name="Wang J."/>
            <person name="Gladyshev V.N."/>
        </authorList>
    </citation>
    <scope>NUCLEOTIDE SEQUENCE [LARGE SCALE GENOMIC DNA]</scope>
</reference>
<dbReference type="eggNOG" id="KOG3508">
    <property type="taxonomic scope" value="Eukaryota"/>
</dbReference>
<feature type="coiled-coil region" evidence="3">
    <location>
        <begin position="592"/>
        <end position="658"/>
    </location>
</feature>
<organism evidence="6 7">
    <name type="scientific">Heterocephalus glaber</name>
    <name type="common">Naked mole rat</name>
    <dbReference type="NCBI Taxonomy" id="10181"/>
    <lineage>
        <taxon>Eukaryota</taxon>
        <taxon>Metazoa</taxon>
        <taxon>Chordata</taxon>
        <taxon>Craniata</taxon>
        <taxon>Vertebrata</taxon>
        <taxon>Euteleostomi</taxon>
        <taxon>Mammalia</taxon>
        <taxon>Eutheria</taxon>
        <taxon>Euarchontoglires</taxon>
        <taxon>Glires</taxon>
        <taxon>Rodentia</taxon>
        <taxon>Hystricomorpha</taxon>
        <taxon>Bathyergidae</taxon>
        <taxon>Heterocephalus</taxon>
    </lineage>
</organism>
<keyword evidence="3" id="KW-0175">Coiled coil</keyword>
<dbReference type="STRING" id="10181.G5BK21"/>
<evidence type="ECO:0000256" key="1">
    <source>
        <dbReference type="ARBA" id="ARBA00022468"/>
    </source>
</evidence>
<evidence type="ECO:0000259" key="5">
    <source>
        <dbReference type="PROSITE" id="PS50018"/>
    </source>
</evidence>
<dbReference type="InterPro" id="IPR021887">
    <property type="entry name" value="DAB2P_C"/>
</dbReference>
<dbReference type="EMBL" id="JH170678">
    <property type="protein sequence ID" value="EHB09632.1"/>
    <property type="molecule type" value="Genomic_DNA"/>
</dbReference>
<feature type="region of interest" description="Disordered" evidence="4">
    <location>
        <begin position="742"/>
        <end position="788"/>
    </location>
</feature>
<name>G5BK21_HETGA</name>
<proteinExistence type="predicted"/>
<dbReference type="InParanoid" id="G5BK21"/>
<dbReference type="Proteomes" id="UP000006813">
    <property type="component" value="Unassembled WGS sequence"/>
</dbReference>
<dbReference type="PROSITE" id="PS50018">
    <property type="entry name" value="RAS_GTPASE_ACTIV_2"/>
    <property type="match status" value="1"/>
</dbReference>
<dbReference type="Pfam" id="PF00616">
    <property type="entry name" value="RasGAP"/>
    <property type="match status" value="1"/>
</dbReference>
<dbReference type="PANTHER" id="PTHR10194">
    <property type="entry name" value="RAS GTPASE-ACTIVATING PROTEINS"/>
    <property type="match status" value="1"/>
</dbReference>
<evidence type="ECO:0000256" key="2">
    <source>
        <dbReference type="ARBA" id="ARBA00022553"/>
    </source>
</evidence>
<dbReference type="InterPro" id="IPR023152">
    <property type="entry name" value="RasGAP_CS"/>
</dbReference>
<protein>
    <submittedName>
        <fullName evidence="6">Ras GTPase-activating protein SynGAP</fullName>
    </submittedName>
</protein>
<feature type="compositionally biased region" description="Polar residues" evidence="4">
    <location>
        <begin position="532"/>
        <end position="545"/>
    </location>
</feature>